<dbReference type="Pfam" id="PF00535">
    <property type="entry name" value="Glycos_transf_2"/>
    <property type="match status" value="1"/>
</dbReference>
<gene>
    <name evidence="5" type="ORF">CV102_22495</name>
</gene>
<dbReference type="Pfam" id="PF26629">
    <property type="entry name" value="GT2_TM_C"/>
    <property type="match status" value="1"/>
</dbReference>
<dbReference type="InterPro" id="IPR029044">
    <property type="entry name" value="Nucleotide-diphossugar_trans"/>
</dbReference>
<dbReference type="PANTHER" id="PTHR48090">
    <property type="entry name" value="UNDECAPRENYL-PHOSPHATE 4-DEOXY-4-FORMAMIDO-L-ARABINOSE TRANSFERASE-RELATED"/>
    <property type="match status" value="1"/>
</dbReference>
<evidence type="ECO:0000259" key="3">
    <source>
        <dbReference type="Pfam" id="PF00535"/>
    </source>
</evidence>
<evidence type="ECO:0000313" key="6">
    <source>
        <dbReference type="Proteomes" id="UP000766904"/>
    </source>
</evidence>
<dbReference type="SUPFAM" id="SSF53448">
    <property type="entry name" value="Nucleotide-diphospho-sugar transferases"/>
    <property type="match status" value="1"/>
</dbReference>
<comment type="caution">
    <text evidence="5">The sequence shown here is derived from an EMBL/GenBank/DDBJ whole genome shotgun (WGS) entry which is preliminary data.</text>
</comment>
<feature type="region of interest" description="Disordered" evidence="1">
    <location>
        <begin position="43"/>
        <end position="64"/>
    </location>
</feature>
<keyword evidence="5" id="KW-0808">Transferase</keyword>
<evidence type="ECO:0000256" key="1">
    <source>
        <dbReference type="SAM" id="MobiDB-lite"/>
    </source>
</evidence>
<dbReference type="PANTHER" id="PTHR48090:SF7">
    <property type="entry name" value="RFBJ PROTEIN"/>
    <property type="match status" value="1"/>
</dbReference>
<dbReference type="EMBL" id="PHNJ01000018">
    <property type="protein sequence ID" value="TYL36451.1"/>
    <property type="molecule type" value="Genomic_DNA"/>
</dbReference>
<reference evidence="5" key="1">
    <citation type="submission" date="2017-11" db="EMBL/GenBank/DDBJ databases">
        <authorList>
            <person name="Kajale S.C."/>
            <person name="Sharma A."/>
        </authorList>
    </citation>
    <scope>NUCLEOTIDE SEQUENCE</scope>
    <source>
        <strain evidence="5">LS1_42</strain>
    </source>
</reference>
<feature type="transmembrane region" description="Helical" evidence="2">
    <location>
        <begin position="345"/>
        <end position="368"/>
    </location>
</feature>
<sequence length="453" mass="49607">MGRYPLSVRDAQIKCVSCNAPGAVTIDDRHVCVECGEVILQTNRSPKSADGGTKSLNPAHSAAGTLEHDSSVGRLLQADSDEQPYLSFVLPTKNEERGVQKCLTKIRSVVEDLEILAEVIVSDSSSDRTPEIAQQMGAIVVEPNELGYGAAYQYGFEHVRGDIIVMGDADTTYDFGDLPKLLEPVENDRADMVLGSRLEGEIEPDAMPPLHKYIGNPVLTRFLNIFYNADVSDAHSGFRVFTREALESLELQSPGMEFASEMVMNAATQGLRIEEVPITYHEREGEAELDSFRDGWRHVKFMLMNCPSYLYAIPGLISLGFGLLLMGLSFFNIQPGPVMFGTHTMIAGSLLTILGYQVSSLTLFSAATTDPVRKPNDRISRAIESRFQLEYGASFGLLLFGLGAVYAGYLFLEWIASGFSAVPFVPANLLAVTAIILGLETIFHSFYLSTCLD</sequence>
<feature type="transmembrane region" description="Helical" evidence="2">
    <location>
        <begin position="389"/>
        <end position="412"/>
    </location>
</feature>
<dbReference type="CDD" id="cd04179">
    <property type="entry name" value="DPM_DPG-synthase_like"/>
    <property type="match status" value="1"/>
</dbReference>
<dbReference type="InterPro" id="IPR001173">
    <property type="entry name" value="Glyco_trans_2-like"/>
</dbReference>
<evidence type="ECO:0000313" key="5">
    <source>
        <dbReference type="EMBL" id="TYL36451.1"/>
    </source>
</evidence>
<name>A0A8J8PZ42_9EURY</name>
<feature type="domain" description="Glycosyltransferase 2-like" evidence="3">
    <location>
        <begin position="87"/>
        <end position="248"/>
    </location>
</feature>
<organism evidence="5 6">
    <name type="scientific">Natronococcus pandeyae</name>
    <dbReference type="NCBI Taxonomy" id="2055836"/>
    <lineage>
        <taxon>Archaea</taxon>
        <taxon>Methanobacteriati</taxon>
        <taxon>Methanobacteriota</taxon>
        <taxon>Stenosarchaea group</taxon>
        <taxon>Halobacteria</taxon>
        <taxon>Halobacteriales</taxon>
        <taxon>Natrialbaceae</taxon>
        <taxon>Natronococcus</taxon>
    </lineage>
</organism>
<feature type="transmembrane region" description="Helical" evidence="2">
    <location>
        <begin position="424"/>
        <end position="448"/>
    </location>
</feature>
<dbReference type="InterPro" id="IPR050256">
    <property type="entry name" value="Glycosyltransferase_2"/>
</dbReference>
<accession>A0A8J8PZ42</accession>
<evidence type="ECO:0000259" key="4">
    <source>
        <dbReference type="Pfam" id="PF26629"/>
    </source>
</evidence>
<dbReference type="Proteomes" id="UP000766904">
    <property type="component" value="Unassembled WGS sequence"/>
</dbReference>
<protein>
    <submittedName>
        <fullName evidence="5">Glycosyl transferase</fullName>
    </submittedName>
</protein>
<dbReference type="FunFam" id="3.90.550.10:FF:000129">
    <property type="entry name" value="Glycosyltransferase family 2 protein"/>
    <property type="match status" value="1"/>
</dbReference>
<keyword evidence="2" id="KW-1133">Transmembrane helix</keyword>
<keyword evidence="2" id="KW-0812">Transmembrane</keyword>
<proteinExistence type="predicted"/>
<keyword evidence="6" id="KW-1185">Reference proteome</keyword>
<dbReference type="GO" id="GO:0016740">
    <property type="term" value="F:transferase activity"/>
    <property type="evidence" value="ECO:0007669"/>
    <property type="project" value="UniProtKB-KW"/>
</dbReference>
<evidence type="ECO:0000256" key="2">
    <source>
        <dbReference type="SAM" id="Phobius"/>
    </source>
</evidence>
<keyword evidence="2" id="KW-0472">Membrane</keyword>
<dbReference type="Gene3D" id="3.90.550.10">
    <property type="entry name" value="Spore Coat Polysaccharide Biosynthesis Protein SpsA, Chain A"/>
    <property type="match status" value="1"/>
</dbReference>
<dbReference type="AlphaFoldDB" id="A0A8J8PZ42"/>
<feature type="domain" description="Low-salt glycan biosynthesis hexosyltransferase Agl6 C-terminal transmembrane region" evidence="4">
    <location>
        <begin position="367"/>
        <end position="450"/>
    </location>
</feature>
<dbReference type="OrthoDB" id="147253at2157"/>
<dbReference type="InterPro" id="IPR058718">
    <property type="entry name" value="Agl6_TM_C"/>
</dbReference>
<feature type="transmembrane region" description="Helical" evidence="2">
    <location>
        <begin position="309"/>
        <end position="333"/>
    </location>
</feature>